<evidence type="ECO:0000313" key="4">
    <source>
        <dbReference type="EMBL" id="CAL6114550.1"/>
    </source>
</evidence>
<keyword evidence="6" id="KW-1185">Reference proteome</keyword>
<gene>
    <name evidence="2" type="ORF">HINF_LOCUS1491</name>
    <name evidence="3" type="ORF">HINF_LOCUS1497</name>
    <name evidence="4" type="ORF">HINF_LOCUS78053</name>
    <name evidence="5" type="ORF">HINF_LOCUS78059</name>
</gene>
<protein>
    <submittedName>
        <fullName evidence="4">Hypothetical_protein</fullName>
    </submittedName>
</protein>
<evidence type="ECO:0000313" key="3">
    <source>
        <dbReference type="EMBL" id="CAI9913852.1"/>
    </source>
</evidence>
<feature type="transmembrane region" description="Helical" evidence="1">
    <location>
        <begin position="20"/>
        <end position="50"/>
    </location>
</feature>
<dbReference type="Proteomes" id="UP001642409">
    <property type="component" value="Unassembled WGS sequence"/>
</dbReference>
<comment type="caution">
    <text evidence="3">The sequence shown here is derived from an EMBL/GenBank/DDBJ whole genome shotgun (WGS) entry which is preliminary data.</text>
</comment>
<evidence type="ECO:0000313" key="5">
    <source>
        <dbReference type="EMBL" id="CAL6114556.1"/>
    </source>
</evidence>
<dbReference type="EMBL" id="CATOUU010000037">
    <property type="protein sequence ID" value="CAI9913846.1"/>
    <property type="molecule type" value="Genomic_DNA"/>
</dbReference>
<evidence type="ECO:0000313" key="6">
    <source>
        <dbReference type="Proteomes" id="UP001642409"/>
    </source>
</evidence>
<reference evidence="4 6" key="2">
    <citation type="submission" date="2024-07" db="EMBL/GenBank/DDBJ databases">
        <authorList>
            <person name="Akdeniz Z."/>
        </authorList>
    </citation>
    <scope>NUCLEOTIDE SEQUENCE [LARGE SCALE GENOMIC DNA]</scope>
</reference>
<dbReference type="EMBL" id="CATOUU010000037">
    <property type="protein sequence ID" value="CAI9913852.1"/>
    <property type="molecule type" value="Genomic_DNA"/>
</dbReference>
<proteinExistence type="predicted"/>
<evidence type="ECO:0000313" key="2">
    <source>
        <dbReference type="EMBL" id="CAI9913846.1"/>
    </source>
</evidence>
<dbReference type="EMBL" id="CAXDID020000803">
    <property type="protein sequence ID" value="CAL6114550.1"/>
    <property type="molecule type" value="Genomic_DNA"/>
</dbReference>
<evidence type="ECO:0000256" key="1">
    <source>
        <dbReference type="SAM" id="Phobius"/>
    </source>
</evidence>
<dbReference type="AlphaFoldDB" id="A0AA86N6E1"/>
<sequence>MSVYSTPLNDRVITAETDIINIVVSGFSILKCAILIAAEKWAIIYIYYILVKSWFRRIQRVQPMFEVRRRCRCSVQQVLETCDIVSLGRIAILHIHTTPQNQQNLH</sequence>
<keyword evidence="1" id="KW-0472">Membrane</keyword>
<accession>A0AA86N6E1</accession>
<keyword evidence="1" id="KW-0812">Transmembrane</keyword>
<dbReference type="EMBL" id="CAXDID020000803">
    <property type="protein sequence ID" value="CAL6114556.1"/>
    <property type="molecule type" value="Genomic_DNA"/>
</dbReference>
<organism evidence="3">
    <name type="scientific">Hexamita inflata</name>
    <dbReference type="NCBI Taxonomy" id="28002"/>
    <lineage>
        <taxon>Eukaryota</taxon>
        <taxon>Metamonada</taxon>
        <taxon>Diplomonadida</taxon>
        <taxon>Hexamitidae</taxon>
        <taxon>Hexamitinae</taxon>
        <taxon>Hexamita</taxon>
    </lineage>
</organism>
<name>A0AA86N6E1_9EUKA</name>
<reference evidence="3" key="1">
    <citation type="submission" date="2023-06" db="EMBL/GenBank/DDBJ databases">
        <authorList>
            <person name="Kurt Z."/>
        </authorList>
    </citation>
    <scope>NUCLEOTIDE SEQUENCE</scope>
</reference>
<keyword evidence="1" id="KW-1133">Transmembrane helix</keyword>